<dbReference type="Gene3D" id="1.10.730.10">
    <property type="entry name" value="Isoleucyl-tRNA Synthetase, Domain 1"/>
    <property type="match status" value="1"/>
</dbReference>
<keyword evidence="14" id="KW-1185">Reference proteome</keyword>
<dbReference type="PANTHER" id="PTHR11956:SF5">
    <property type="entry name" value="ARGININE--TRNA LIGASE, CYTOPLASMIC"/>
    <property type="match status" value="1"/>
</dbReference>
<dbReference type="Gene3D" id="3.40.50.620">
    <property type="entry name" value="HUPs"/>
    <property type="match status" value="1"/>
</dbReference>
<evidence type="ECO:0000256" key="5">
    <source>
        <dbReference type="ARBA" id="ARBA00022840"/>
    </source>
</evidence>
<evidence type="ECO:0000256" key="9">
    <source>
        <dbReference type="HAMAP-Rule" id="MF_00123"/>
    </source>
</evidence>
<dbReference type="Pfam" id="PF00750">
    <property type="entry name" value="tRNA-synt_1d"/>
    <property type="match status" value="1"/>
</dbReference>
<dbReference type="InterPro" id="IPR005148">
    <property type="entry name" value="Arg-tRNA-synth_N"/>
</dbReference>
<evidence type="ECO:0000256" key="1">
    <source>
        <dbReference type="ARBA" id="ARBA00005594"/>
    </source>
</evidence>
<evidence type="ECO:0000256" key="7">
    <source>
        <dbReference type="ARBA" id="ARBA00023146"/>
    </source>
</evidence>
<dbReference type="NCBIfam" id="TIGR00456">
    <property type="entry name" value="argS"/>
    <property type="match status" value="1"/>
</dbReference>
<feature type="short sequence motif" description="'HIGH' region" evidence="9">
    <location>
        <begin position="124"/>
        <end position="134"/>
    </location>
</feature>
<evidence type="ECO:0000256" key="2">
    <source>
        <dbReference type="ARBA" id="ARBA00022490"/>
    </source>
</evidence>
<dbReference type="InterPro" id="IPR001278">
    <property type="entry name" value="Arg-tRNA-ligase"/>
</dbReference>
<dbReference type="GO" id="GO:0005737">
    <property type="term" value="C:cytoplasm"/>
    <property type="evidence" value="ECO:0007669"/>
    <property type="project" value="UniProtKB-SubCell"/>
</dbReference>
<accession>A0A1H3GVH8</accession>
<dbReference type="SMART" id="SM00836">
    <property type="entry name" value="DALR_1"/>
    <property type="match status" value="1"/>
</dbReference>
<dbReference type="SUPFAM" id="SSF47323">
    <property type="entry name" value="Anticodon-binding domain of a subclass of class I aminoacyl-tRNA synthetases"/>
    <property type="match status" value="1"/>
</dbReference>
<keyword evidence="7 9" id="KW-0030">Aminoacyl-tRNA synthetase</keyword>
<evidence type="ECO:0000259" key="12">
    <source>
        <dbReference type="SMART" id="SM01016"/>
    </source>
</evidence>
<dbReference type="Pfam" id="PF05746">
    <property type="entry name" value="DALR_1"/>
    <property type="match status" value="1"/>
</dbReference>
<dbReference type="InterPro" id="IPR036695">
    <property type="entry name" value="Arg-tRNA-synth_N_sf"/>
</dbReference>
<feature type="domain" description="DALR anticodon binding" evidence="11">
    <location>
        <begin position="477"/>
        <end position="597"/>
    </location>
</feature>
<dbReference type="EC" id="6.1.1.19" evidence="9"/>
<dbReference type="Proteomes" id="UP000183918">
    <property type="component" value="Unassembled WGS sequence"/>
</dbReference>
<comment type="similarity">
    <text evidence="1 9 10">Belongs to the class-I aminoacyl-tRNA synthetase family.</text>
</comment>
<dbReference type="EMBL" id="FNPG01000007">
    <property type="protein sequence ID" value="SDY07332.1"/>
    <property type="molecule type" value="Genomic_DNA"/>
</dbReference>
<dbReference type="InterPro" id="IPR014729">
    <property type="entry name" value="Rossmann-like_a/b/a_fold"/>
</dbReference>
<dbReference type="HAMAP" id="MF_00123">
    <property type="entry name" value="Arg_tRNA_synth"/>
    <property type="match status" value="1"/>
</dbReference>
<dbReference type="PROSITE" id="PS00178">
    <property type="entry name" value="AA_TRNA_LIGASE_I"/>
    <property type="match status" value="1"/>
</dbReference>
<sequence>MVKVIDLISEEVVKAFVEAGYDSKYGKVTLSNRPDLCEYQCNGAMAAAKEYHCAPFMIADKVAERLAENDMFSQVDSVKPGFLNMKLNNDYLADYLNKMQKDEERLGCDKVSNPSTIMVDYGGPNVAKPLHVGHLRSAVIGESVKRLAKFMGNNVIGDVHLGDWGLQMGLIITELKLRKPELVYFDDSYDGEYPTEPPFTISELEEIYPTASGKSKEDPKYKEAAMQATFELQSGRKGYRALLKHILDVSVTDLKRNYEKLNVSFDLWKGESDAQPYIPDMVKKMKEDGFAYISDGALVVDVKEETDTKEVPPCMILKSDGASLYNTTDLATMVWRMKDYNPSKLIYVVDKRQELYFTQVFRCAKKTGIVGKDTELKFLGFGTMNGKDGKPFKTREGGVMRLEYLLKSINEQMYNKILENKKNKEEIDFDENEAKKVSEEVALAAIKYGDLSNQASKDYIFDIDRFISFEGNTGPYILYTIVRIKSILAKYNAEQKDAKECATKIKGAHSKSEKDLMLALVKFNAVMENAYEEVAPHKICAFIYELANAFNSFYHNNKILAEENEEIKTSYIALLLLTKDVLEKCIDVLGFSAPERM</sequence>
<comment type="subcellular location">
    <subcellularLocation>
        <location evidence="9">Cytoplasm</location>
    </subcellularLocation>
</comment>
<dbReference type="InterPro" id="IPR001412">
    <property type="entry name" value="aa-tRNA-synth_I_CS"/>
</dbReference>
<dbReference type="SUPFAM" id="SSF52374">
    <property type="entry name" value="Nucleotidylyl transferase"/>
    <property type="match status" value="1"/>
</dbReference>
<gene>
    <name evidence="9" type="primary">argS</name>
    <name evidence="13" type="ORF">SAMN02910414_00682</name>
</gene>
<dbReference type="STRING" id="1122142.SAMN02910414_00682"/>
<dbReference type="eggNOG" id="COG0018">
    <property type="taxonomic scope" value="Bacteria"/>
</dbReference>
<dbReference type="SMART" id="SM01016">
    <property type="entry name" value="Arg_tRNA_synt_N"/>
    <property type="match status" value="1"/>
</dbReference>
<dbReference type="PANTHER" id="PTHR11956">
    <property type="entry name" value="ARGINYL-TRNA SYNTHETASE"/>
    <property type="match status" value="1"/>
</dbReference>
<evidence type="ECO:0000256" key="8">
    <source>
        <dbReference type="ARBA" id="ARBA00049339"/>
    </source>
</evidence>
<evidence type="ECO:0000256" key="3">
    <source>
        <dbReference type="ARBA" id="ARBA00022598"/>
    </source>
</evidence>
<dbReference type="Gene3D" id="3.30.1360.70">
    <property type="entry name" value="Arginyl tRNA synthetase N-terminal domain"/>
    <property type="match status" value="1"/>
</dbReference>
<feature type="domain" description="Arginyl tRNA synthetase N-terminal" evidence="12">
    <location>
        <begin position="2"/>
        <end position="87"/>
    </location>
</feature>
<evidence type="ECO:0000256" key="6">
    <source>
        <dbReference type="ARBA" id="ARBA00022917"/>
    </source>
</evidence>
<proteinExistence type="inferred from homology"/>
<keyword evidence="4 9" id="KW-0547">Nucleotide-binding</keyword>
<keyword evidence="6 9" id="KW-0648">Protein biosynthesis</keyword>
<dbReference type="InterPro" id="IPR009080">
    <property type="entry name" value="tRNAsynth_Ia_anticodon-bd"/>
</dbReference>
<evidence type="ECO:0000256" key="4">
    <source>
        <dbReference type="ARBA" id="ARBA00022741"/>
    </source>
</evidence>
<dbReference type="InterPro" id="IPR035684">
    <property type="entry name" value="ArgRS_core"/>
</dbReference>
<dbReference type="SUPFAM" id="SSF55190">
    <property type="entry name" value="Arginyl-tRNA synthetase (ArgRS), N-terminal 'additional' domain"/>
    <property type="match status" value="1"/>
</dbReference>
<dbReference type="GO" id="GO:0004814">
    <property type="term" value="F:arginine-tRNA ligase activity"/>
    <property type="evidence" value="ECO:0007669"/>
    <property type="project" value="UniProtKB-UniRule"/>
</dbReference>
<dbReference type="PRINTS" id="PR01038">
    <property type="entry name" value="TRNASYNTHARG"/>
</dbReference>
<comment type="subunit">
    <text evidence="9">Monomer.</text>
</comment>
<dbReference type="Pfam" id="PF03485">
    <property type="entry name" value="Arg_tRNA_synt_N"/>
    <property type="match status" value="1"/>
</dbReference>
<dbReference type="AlphaFoldDB" id="A0A1H3GVH8"/>
<evidence type="ECO:0000313" key="14">
    <source>
        <dbReference type="Proteomes" id="UP000183918"/>
    </source>
</evidence>
<keyword evidence="5 9" id="KW-0067">ATP-binding</keyword>
<protein>
    <recommendedName>
        <fullName evidence="9">Arginine--tRNA ligase</fullName>
        <ecNumber evidence="9">6.1.1.19</ecNumber>
    </recommendedName>
    <alternativeName>
        <fullName evidence="9">Arginyl-tRNA synthetase</fullName>
        <shortName evidence="9">ArgRS</shortName>
    </alternativeName>
</protein>
<comment type="catalytic activity">
    <reaction evidence="8 9">
        <text>tRNA(Arg) + L-arginine + ATP = L-arginyl-tRNA(Arg) + AMP + diphosphate</text>
        <dbReference type="Rhea" id="RHEA:20301"/>
        <dbReference type="Rhea" id="RHEA-COMP:9658"/>
        <dbReference type="Rhea" id="RHEA-COMP:9673"/>
        <dbReference type="ChEBI" id="CHEBI:30616"/>
        <dbReference type="ChEBI" id="CHEBI:32682"/>
        <dbReference type="ChEBI" id="CHEBI:33019"/>
        <dbReference type="ChEBI" id="CHEBI:78442"/>
        <dbReference type="ChEBI" id="CHEBI:78513"/>
        <dbReference type="ChEBI" id="CHEBI:456215"/>
        <dbReference type="EC" id="6.1.1.19"/>
    </reaction>
</comment>
<dbReference type="GO" id="GO:0005524">
    <property type="term" value="F:ATP binding"/>
    <property type="evidence" value="ECO:0007669"/>
    <property type="project" value="UniProtKB-UniRule"/>
</dbReference>
<dbReference type="InterPro" id="IPR008909">
    <property type="entry name" value="DALR_anticod-bd"/>
</dbReference>
<evidence type="ECO:0000313" key="13">
    <source>
        <dbReference type="EMBL" id="SDY07332.1"/>
    </source>
</evidence>
<evidence type="ECO:0000259" key="11">
    <source>
        <dbReference type="SMART" id="SM00836"/>
    </source>
</evidence>
<name>A0A1H3GVH8_9FIRM</name>
<evidence type="ECO:0000256" key="10">
    <source>
        <dbReference type="RuleBase" id="RU363038"/>
    </source>
</evidence>
<reference evidence="13 14" key="1">
    <citation type="submission" date="2016-10" db="EMBL/GenBank/DDBJ databases">
        <authorList>
            <person name="de Groot N.N."/>
        </authorList>
    </citation>
    <scope>NUCLEOTIDE SEQUENCE [LARGE SCALE GENOMIC DNA]</scope>
    <source>
        <strain evidence="13 14">DSM 14045</strain>
    </source>
</reference>
<keyword evidence="3 9" id="KW-0436">Ligase</keyword>
<organism evidence="13 14">
    <name type="scientific">Lachnobacterium bovis DSM 14045</name>
    <dbReference type="NCBI Taxonomy" id="1122142"/>
    <lineage>
        <taxon>Bacteria</taxon>
        <taxon>Bacillati</taxon>
        <taxon>Bacillota</taxon>
        <taxon>Clostridia</taxon>
        <taxon>Lachnospirales</taxon>
        <taxon>Lachnospiraceae</taxon>
        <taxon>Lachnobacterium</taxon>
    </lineage>
</organism>
<dbReference type="RefSeq" id="WP_074716176.1">
    <property type="nucleotide sequence ID" value="NZ_FNPG01000007.1"/>
</dbReference>
<dbReference type="OrthoDB" id="9805987at2"/>
<keyword evidence="2 9" id="KW-0963">Cytoplasm</keyword>
<dbReference type="GO" id="GO:0006420">
    <property type="term" value="P:arginyl-tRNA aminoacylation"/>
    <property type="evidence" value="ECO:0007669"/>
    <property type="project" value="UniProtKB-UniRule"/>
</dbReference>